<dbReference type="EMBL" id="RBNI01009859">
    <property type="protein sequence ID" value="RUP43990.1"/>
    <property type="molecule type" value="Genomic_DNA"/>
</dbReference>
<dbReference type="Proteomes" id="UP000268093">
    <property type="component" value="Unassembled WGS sequence"/>
</dbReference>
<dbReference type="InterPro" id="IPR010978">
    <property type="entry name" value="tRNA-bd_arm"/>
</dbReference>
<feature type="non-terminal residue" evidence="2">
    <location>
        <position position="239"/>
    </location>
</feature>
<dbReference type="PANTHER" id="PTHR11778">
    <property type="entry name" value="SERYL-TRNA SYNTHETASE"/>
    <property type="match status" value="1"/>
</dbReference>
<dbReference type="Gene3D" id="1.10.287.40">
    <property type="entry name" value="Serine-tRNA synthetase, tRNA binding domain"/>
    <property type="match status" value="1"/>
</dbReference>
<keyword evidence="2" id="KW-0030">Aminoacyl-tRNA synthetase</keyword>
<dbReference type="UniPathway" id="UPA00906">
    <property type="reaction ID" value="UER00895"/>
</dbReference>
<dbReference type="OrthoDB" id="10264585at2759"/>
<sequence length="239" mass="27397">MLDINLLLDDKGGNPDIVRESQRRRGAPVETVDQVIALYKEWTYSRQFLPSHLASPTVRFDLDQKNKAFNAVQKSIGLKMKAKEDPGQLIEEKKQLEGEKEGLSVKEKAKEVEWKEKFISIGNIVHASVPTSMDEENNQVVRIYNHDDIVPAKKTNILSHHEVLYRIDGYDQERGAIIAGHRGYFLTNDGVDLNLALIQYGLSFLGRRGYKKLQTPFFMRKEVMAKTAQLSQFEEELYT</sequence>
<dbReference type="InterPro" id="IPR015866">
    <property type="entry name" value="Ser-tRNA-synth_1_N"/>
</dbReference>
<evidence type="ECO:0000313" key="3">
    <source>
        <dbReference type="Proteomes" id="UP000268093"/>
    </source>
</evidence>
<dbReference type="Pfam" id="PF02403">
    <property type="entry name" value="Seryl_tRNA_N"/>
    <property type="match status" value="1"/>
</dbReference>
<accession>A0A433CZH8</accession>
<evidence type="ECO:0000313" key="2">
    <source>
        <dbReference type="EMBL" id="RUP43990.1"/>
    </source>
</evidence>
<dbReference type="InterPro" id="IPR042103">
    <property type="entry name" value="SerRS_1_N_sf"/>
</dbReference>
<reference evidence="2 3" key="1">
    <citation type="journal article" date="2018" name="New Phytol.">
        <title>Phylogenomics of Endogonaceae and evolution of mycorrhizas within Mucoromycota.</title>
        <authorList>
            <person name="Chang Y."/>
            <person name="Desiro A."/>
            <person name="Na H."/>
            <person name="Sandor L."/>
            <person name="Lipzen A."/>
            <person name="Clum A."/>
            <person name="Barry K."/>
            <person name="Grigoriev I.V."/>
            <person name="Martin F.M."/>
            <person name="Stajich J.E."/>
            <person name="Smith M.E."/>
            <person name="Bonito G."/>
            <person name="Spatafora J.W."/>
        </authorList>
    </citation>
    <scope>NUCLEOTIDE SEQUENCE [LARGE SCALE GENOMIC DNA]</scope>
    <source>
        <strain evidence="2 3">GMNB39</strain>
    </source>
</reference>
<dbReference type="SUPFAM" id="SSF46589">
    <property type="entry name" value="tRNA-binding arm"/>
    <property type="match status" value="1"/>
</dbReference>
<comment type="caution">
    <text evidence="2">The sequence shown here is derived from an EMBL/GenBank/DDBJ whole genome shotgun (WGS) entry which is preliminary data.</text>
</comment>
<protein>
    <submittedName>
        <fullName evidence="2">Seryl-tRNA synthetase N-terminal domain-containing protein</fullName>
    </submittedName>
</protein>
<dbReference type="InterPro" id="IPR045864">
    <property type="entry name" value="aa-tRNA-synth_II/BPL/LPL"/>
</dbReference>
<dbReference type="GO" id="GO:0004828">
    <property type="term" value="F:serine-tRNA ligase activity"/>
    <property type="evidence" value="ECO:0007669"/>
    <property type="project" value="InterPro"/>
</dbReference>
<dbReference type="SUPFAM" id="SSF55681">
    <property type="entry name" value="Class II aaRS and biotin synthetases"/>
    <property type="match status" value="1"/>
</dbReference>
<dbReference type="GO" id="GO:0005524">
    <property type="term" value="F:ATP binding"/>
    <property type="evidence" value="ECO:0007669"/>
    <property type="project" value="InterPro"/>
</dbReference>
<gene>
    <name evidence="2" type="ORF">BC936DRAFT_150102</name>
</gene>
<name>A0A433CZH8_9FUNG</name>
<evidence type="ECO:0000259" key="1">
    <source>
        <dbReference type="Pfam" id="PF02403"/>
    </source>
</evidence>
<organism evidence="2 3">
    <name type="scientific">Jimgerdemannia flammicorona</name>
    <dbReference type="NCBI Taxonomy" id="994334"/>
    <lineage>
        <taxon>Eukaryota</taxon>
        <taxon>Fungi</taxon>
        <taxon>Fungi incertae sedis</taxon>
        <taxon>Mucoromycota</taxon>
        <taxon>Mucoromycotina</taxon>
        <taxon>Endogonomycetes</taxon>
        <taxon>Endogonales</taxon>
        <taxon>Endogonaceae</taxon>
        <taxon>Jimgerdemannia</taxon>
    </lineage>
</organism>
<dbReference type="AlphaFoldDB" id="A0A433CZH8"/>
<dbReference type="InterPro" id="IPR002317">
    <property type="entry name" value="Ser-tRNA-ligase_type_1"/>
</dbReference>
<dbReference type="Gene3D" id="3.30.930.10">
    <property type="entry name" value="Bira Bifunctional Protein, Domain 2"/>
    <property type="match status" value="1"/>
</dbReference>
<dbReference type="GO" id="GO:0006434">
    <property type="term" value="P:seryl-tRNA aminoacylation"/>
    <property type="evidence" value="ECO:0007669"/>
    <property type="project" value="InterPro"/>
</dbReference>
<keyword evidence="2" id="KW-0436">Ligase</keyword>
<keyword evidence="3" id="KW-1185">Reference proteome</keyword>
<feature type="domain" description="Serine-tRNA synthetase type1 N-terminal" evidence="1">
    <location>
        <begin position="1"/>
        <end position="125"/>
    </location>
</feature>
<proteinExistence type="predicted"/>